<dbReference type="STRING" id="1537102.L1LF87"/>
<feature type="compositionally biased region" description="Polar residues" evidence="2">
    <location>
        <begin position="587"/>
        <end position="608"/>
    </location>
</feature>
<dbReference type="KEGG" id="beq:BEWA_038450"/>
<keyword evidence="1" id="KW-0175">Coiled coil</keyword>
<dbReference type="GeneID" id="15803172"/>
<dbReference type="AlphaFoldDB" id="L1LF87"/>
<evidence type="ECO:0000256" key="2">
    <source>
        <dbReference type="SAM" id="MobiDB-lite"/>
    </source>
</evidence>
<feature type="compositionally biased region" description="Acidic residues" evidence="2">
    <location>
        <begin position="536"/>
        <end position="546"/>
    </location>
</feature>
<comment type="caution">
    <text evidence="3">The sequence shown here is derived from an EMBL/GenBank/DDBJ whole genome shotgun (WGS) entry which is preliminary data.</text>
</comment>
<feature type="compositionally biased region" description="Basic and acidic residues" evidence="2">
    <location>
        <begin position="526"/>
        <end position="535"/>
    </location>
</feature>
<name>L1LF87_THEEQ</name>
<feature type="compositionally biased region" description="Polar residues" evidence="2">
    <location>
        <begin position="564"/>
        <end position="576"/>
    </location>
</feature>
<evidence type="ECO:0000313" key="4">
    <source>
        <dbReference type="Proteomes" id="UP000031512"/>
    </source>
</evidence>
<feature type="coiled-coil region" evidence="1">
    <location>
        <begin position="446"/>
        <end position="481"/>
    </location>
</feature>
<dbReference type="EMBL" id="ACOU01000002">
    <property type="protein sequence ID" value="EKX73808.1"/>
    <property type="molecule type" value="Genomic_DNA"/>
</dbReference>
<organism evidence="3 4">
    <name type="scientific">Theileria equi strain WA</name>
    <dbReference type="NCBI Taxonomy" id="1537102"/>
    <lineage>
        <taxon>Eukaryota</taxon>
        <taxon>Sar</taxon>
        <taxon>Alveolata</taxon>
        <taxon>Apicomplexa</taxon>
        <taxon>Aconoidasida</taxon>
        <taxon>Piroplasmida</taxon>
        <taxon>Theileriidae</taxon>
        <taxon>Theileria</taxon>
    </lineage>
</organism>
<feature type="compositionally biased region" description="Basic and acidic residues" evidence="2">
    <location>
        <begin position="577"/>
        <end position="586"/>
    </location>
</feature>
<proteinExistence type="predicted"/>
<dbReference type="Proteomes" id="UP000031512">
    <property type="component" value="Unassembled WGS sequence"/>
</dbReference>
<dbReference type="VEuPathDB" id="PiroplasmaDB:BEWA_038450"/>
<dbReference type="eggNOG" id="KOG1366">
    <property type="taxonomic scope" value="Eukaryota"/>
</dbReference>
<protein>
    <submittedName>
        <fullName evidence="3">Uncharacterized protein</fullName>
    </submittedName>
</protein>
<sequence length="727" mass="79646">MSGGIDISKKCDKFCQENEDIVVERGFVGDLSEYGYITHKGINEAPIGPIRFGEQPIQTDDGSPQEVTIYYYREYDNDPKTIKKPLFLRAKYRELYHLYEHTSTGDSIKWHDITFAGEIPQIPVGNQTNPQLTKKLKSQACKLYNLHSVNIYKKNTYECACGEAKVTVEPEGSIPGYKTYKHSYSTNANSVKYRSVDLLWKDNDDQPITLDADQTPNLYAYYWDEDTDHRKPLIMEVYVGGTGYAGTPISLGNDGKEGHSEWSMIDLGSVSVETLHEQKCKLFSPLVINVSAKYGESYPNEYCKDRDCKNGSPKDINVTGYDGVKLEGFTAFRHTYGEKGGNNTFAVTGFTNGPGEDLAGFFPIWDVKDVVVFFAKCQKDANGVTKTPLLVYVESDGGKTHRWYRSENGGKWEKEGRLKDKDPREAGILETTLNGIKKRLQLKCPEDIAREKQRAEEERMKKEEQERVQKEREAREKLLGLASTLGEVSGKALGHGLVIAGALGTVGLELAHSLADKVLCTTSAYGKDEGRGSEDRETEEEEENCAEDSGLVNDTGETRVYEEGQQTASQNSPSTSLEEKADDVPSDHTTFQTPLQQPGQAPTVSLPQASAPITLDPQQHADTVSSGQDNSSAQGGPGEQGSGTTQTGAEGSAPPPAPPETNPPLQPEAASDQLTAEPLVAGGLATGLGIWSISGISSGTLTGAGATFFGGFKLYNRYKGDPWVRQI</sequence>
<evidence type="ECO:0000313" key="3">
    <source>
        <dbReference type="EMBL" id="EKX73808.1"/>
    </source>
</evidence>
<gene>
    <name evidence="3" type="ORF">BEWA_038450</name>
</gene>
<dbReference type="RefSeq" id="XP_004833260.1">
    <property type="nucleotide sequence ID" value="XM_004833203.1"/>
</dbReference>
<accession>L1LF87</accession>
<feature type="region of interest" description="Disordered" evidence="2">
    <location>
        <begin position="525"/>
        <end position="670"/>
    </location>
</feature>
<feature type="compositionally biased region" description="Polar residues" evidence="2">
    <location>
        <begin position="616"/>
        <end position="634"/>
    </location>
</feature>
<keyword evidence="4" id="KW-1185">Reference proteome</keyword>
<evidence type="ECO:0000256" key="1">
    <source>
        <dbReference type="SAM" id="Coils"/>
    </source>
</evidence>
<reference evidence="3 4" key="1">
    <citation type="journal article" date="2012" name="BMC Genomics">
        <title>Comparative genomic analysis and phylogenetic position of Theileria equi.</title>
        <authorList>
            <person name="Kappmeyer L.S."/>
            <person name="Thiagarajan M."/>
            <person name="Herndon D.R."/>
            <person name="Ramsay J.D."/>
            <person name="Caler E."/>
            <person name="Djikeng A."/>
            <person name="Gillespie J.J."/>
            <person name="Lau A.O."/>
            <person name="Roalson E.H."/>
            <person name="Silva J.C."/>
            <person name="Silva M.G."/>
            <person name="Suarez C.E."/>
            <person name="Ueti M.W."/>
            <person name="Nene V.M."/>
            <person name="Mealey R.H."/>
            <person name="Knowles D.P."/>
            <person name="Brayton K.A."/>
        </authorList>
    </citation>
    <scope>NUCLEOTIDE SEQUENCE [LARGE SCALE GENOMIC DNA]</scope>
    <source>
        <strain evidence="3 4">WA</strain>
    </source>
</reference>
<feature type="compositionally biased region" description="Pro residues" evidence="2">
    <location>
        <begin position="653"/>
        <end position="666"/>
    </location>
</feature>